<sequence length="156" mass="17378">VGPGAITSRDRAEVPRAAAARCADQLCTRRAVARLSCDCARRRAGANAQSRREAFAHLQARPRKCPRGARDRTLAGTVCRVVASDGRQTPNEDTLRRAARKLCRRDRRLHRKEPRAHCGGSGIQRRGIRARISSARLAWQRRLARSPLQQSAARQL</sequence>
<feature type="non-terminal residue" evidence="1">
    <location>
        <position position="1"/>
    </location>
</feature>
<proteinExistence type="predicted"/>
<dbReference type="AlphaFoldDB" id="A0A6J4H3N8"/>
<gene>
    <name evidence="1" type="ORF">AVDCRST_MAG42-15</name>
</gene>
<organism evidence="1">
    <name type="scientific">uncultured Chthoniobacterales bacterium</name>
    <dbReference type="NCBI Taxonomy" id="1836801"/>
    <lineage>
        <taxon>Bacteria</taxon>
        <taxon>Pseudomonadati</taxon>
        <taxon>Verrucomicrobiota</taxon>
        <taxon>Spartobacteria</taxon>
        <taxon>Chthoniobacterales</taxon>
        <taxon>environmental samples</taxon>
    </lineage>
</organism>
<protein>
    <submittedName>
        <fullName evidence="1">Uncharacterized protein</fullName>
    </submittedName>
</protein>
<reference evidence="1" key="1">
    <citation type="submission" date="2020-02" db="EMBL/GenBank/DDBJ databases">
        <authorList>
            <person name="Meier V. D."/>
        </authorList>
    </citation>
    <scope>NUCLEOTIDE SEQUENCE</scope>
    <source>
        <strain evidence="1">AVDCRST_MAG42</strain>
    </source>
</reference>
<dbReference type="EMBL" id="CADCTA010000004">
    <property type="protein sequence ID" value="CAA9212265.1"/>
    <property type="molecule type" value="Genomic_DNA"/>
</dbReference>
<accession>A0A6J4H3N8</accession>
<evidence type="ECO:0000313" key="1">
    <source>
        <dbReference type="EMBL" id="CAA9212265.1"/>
    </source>
</evidence>
<name>A0A6J4H3N8_9BACT</name>
<feature type="non-terminal residue" evidence="1">
    <location>
        <position position="156"/>
    </location>
</feature>